<dbReference type="InterPro" id="IPR036736">
    <property type="entry name" value="ACP-like_sf"/>
</dbReference>
<dbReference type="Pfam" id="PF00550">
    <property type="entry name" value="PP-binding"/>
    <property type="match status" value="1"/>
</dbReference>
<dbReference type="Gene3D" id="3.30.300.30">
    <property type="match status" value="1"/>
</dbReference>
<dbReference type="InterPro" id="IPR025110">
    <property type="entry name" value="AMP-bd_C"/>
</dbReference>
<dbReference type="GO" id="GO:0005737">
    <property type="term" value="C:cytoplasm"/>
    <property type="evidence" value="ECO:0007669"/>
    <property type="project" value="TreeGrafter"/>
</dbReference>
<evidence type="ECO:0000259" key="5">
    <source>
        <dbReference type="Pfam" id="PF00501"/>
    </source>
</evidence>
<dbReference type="Gene3D" id="3.30.559.30">
    <property type="entry name" value="Nonribosomal peptide synthetase, condensation domain"/>
    <property type="match status" value="2"/>
</dbReference>
<feature type="domain" description="Condensation" evidence="7">
    <location>
        <begin position="780"/>
        <end position="1211"/>
    </location>
</feature>
<dbReference type="InterPro" id="IPR006162">
    <property type="entry name" value="Ppantetheine_attach_site"/>
</dbReference>
<dbReference type="GO" id="GO:0044550">
    <property type="term" value="P:secondary metabolite biosynthetic process"/>
    <property type="evidence" value="ECO:0007669"/>
    <property type="project" value="TreeGrafter"/>
</dbReference>
<sequence length="1221" mass="128344">MTVADGRARVTVALDDETSAALRALCASAGAEVPTAVPALLRVLLHRLTPGTAVPVRAVLPGGEVELGAPLDPDAGFRACLRAEQRAVGAAVGRAPLSGTAFTADGLGGHAGLTGMPDPDAGPVAVTVRSDTADARDARRTAGRLGALAAEVCAAPDTPVGLLPVLPAARRDDLLALGTGPHQGLPAKRTVLDLFAEQVSARPDATAVVCGDRAYGYAELDGMADRLAARLAAAAPTGPERVVALLCARTEWMLVSLLAILKTGSAFLPLDPEQPELRVRELLTDSGATAVLADATRAESLSGAPQPVVVLGRDTGAAPTESRFRAAGPEDLAYVVYTSGSTGSPKGVMVEHLGILNTVRYRIDYYGLGPHSRVLQVDPVHADAGISDVLSALCSGAPLVVLEREQLIDPDEVAAVIRRENVTHVQTVPSLYQLILDYAGDRLPSLRQVVLGGERLTAALADRHHQLLPEAELFNEYGPSEDSVATTLVQVRAGGGEPPVGRPFPNKTVDLLDEQGALVPFGAPGEICVGGIGLARGYLGDERRTGERFVANPVRGGQRMYRTGDLGRWLPDGSLLCLGRIDDQVQIRGHRVEPGEVTETLAGAPGVRGAAVVAVPGTAGDGSHRLVAYVVGDGEPARLRAYLADRLPAHMVPDAYVTVPALPVTSIGKLDRSALPAPPEPGASVGGVAETELTAAQLRVAGVWSAVLGHPVHQPDADLFALGGHSLTAARIAKELGVAVSTVFARPTVRRLAEVLPDGGPEPTAPPGPAPASVSVPAGEGVFPLSRAQRRVWLTSRRTHADRFIIADLVRTGRSLSPDTLRTALAAVVERQELLRAQVLPSGATAGLTVLDRLPGGVPLRVTELPEADPDGPAVREALRRARAVTFDLERAPLFEVCLIKGPAGGDLLTVGAHHLIYDGASVNVLLDDLFAAYDAVERHGSARRPVPDYQYRDWAAEEEAWLGSQEAARQEAFWRERLAGVRPAPDLVDATRRGRRRGLAGLARRTLPAASVQGSPGTPYAVVVTAFTALLHRATGATDLVLGFPASLRHSPAADALVGYFANAVPLRLEFGPQDGLGELLEHVGTRVVEAYEHARLPFDALVERLGIGARPGRSVLLDLGVSWENATVSGPSWQVEDVLADELPADSDLWLYASVRGDLLHLDLTYDRELVTEEEAAGFADDLVRLVSAVVSEPRTPVGAARGLPEEEEDVWGATSYDF</sequence>
<name>A0A3G2J6T4_9ACTN</name>
<evidence type="ECO:0000313" key="10">
    <source>
        <dbReference type="Proteomes" id="UP000268329"/>
    </source>
</evidence>
<dbReference type="EMBL" id="CP033073">
    <property type="protein sequence ID" value="AYN37928.1"/>
    <property type="molecule type" value="Genomic_DNA"/>
</dbReference>
<evidence type="ECO:0000256" key="4">
    <source>
        <dbReference type="SAM" id="MobiDB-lite"/>
    </source>
</evidence>
<proteinExistence type="predicted"/>
<dbReference type="InterPro" id="IPR000873">
    <property type="entry name" value="AMP-dep_synth/lig_dom"/>
</dbReference>
<gene>
    <name evidence="9" type="ORF">D9753_01990</name>
</gene>
<reference evidence="9 10" key="1">
    <citation type="submission" date="2018-10" db="EMBL/GenBank/DDBJ databases">
        <title>The genome of Streptomyces dangxiongensis Z022.</title>
        <authorList>
            <person name="Zhang B."/>
        </authorList>
    </citation>
    <scope>NUCLEOTIDE SEQUENCE [LARGE SCALE GENOMIC DNA]</scope>
    <source>
        <strain evidence="9 10">Z022</strain>
    </source>
</reference>
<dbReference type="InterPro" id="IPR020845">
    <property type="entry name" value="AMP-binding_CS"/>
</dbReference>
<dbReference type="RefSeq" id="WP_121785437.1">
    <property type="nucleotide sequence ID" value="NZ_CP033073.1"/>
</dbReference>
<feature type="domain" description="Carrier" evidence="6">
    <location>
        <begin position="700"/>
        <end position="755"/>
    </location>
</feature>
<dbReference type="KEGG" id="sdd:D9753_01990"/>
<evidence type="ECO:0000256" key="3">
    <source>
        <dbReference type="ARBA" id="ARBA00022553"/>
    </source>
</evidence>
<dbReference type="Pfam" id="PF00668">
    <property type="entry name" value="Condensation"/>
    <property type="match status" value="1"/>
</dbReference>
<dbReference type="Gene3D" id="3.30.559.10">
    <property type="entry name" value="Chloramphenicol acetyltransferase-like domain"/>
    <property type="match status" value="1"/>
</dbReference>
<dbReference type="SUPFAM" id="SSF56801">
    <property type="entry name" value="Acetyl-CoA synthetase-like"/>
    <property type="match status" value="1"/>
</dbReference>
<dbReference type="InterPro" id="IPR023213">
    <property type="entry name" value="CAT-like_dom_sf"/>
</dbReference>
<dbReference type="InterPro" id="IPR009081">
    <property type="entry name" value="PP-bd_ACP"/>
</dbReference>
<evidence type="ECO:0000313" key="9">
    <source>
        <dbReference type="EMBL" id="AYN37928.1"/>
    </source>
</evidence>
<keyword evidence="10" id="KW-1185">Reference proteome</keyword>
<dbReference type="PANTHER" id="PTHR45527:SF1">
    <property type="entry name" value="FATTY ACID SYNTHASE"/>
    <property type="match status" value="1"/>
</dbReference>
<dbReference type="CDD" id="cd05930">
    <property type="entry name" value="A_NRPS"/>
    <property type="match status" value="1"/>
</dbReference>
<dbReference type="Pfam" id="PF00501">
    <property type="entry name" value="AMP-binding"/>
    <property type="match status" value="1"/>
</dbReference>
<dbReference type="Proteomes" id="UP000268329">
    <property type="component" value="Chromosome"/>
</dbReference>
<dbReference type="GO" id="GO:0008610">
    <property type="term" value="P:lipid biosynthetic process"/>
    <property type="evidence" value="ECO:0007669"/>
    <property type="project" value="UniProtKB-ARBA"/>
</dbReference>
<organism evidence="9 10">
    <name type="scientific">Streptomyces dangxiongensis</name>
    <dbReference type="NCBI Taxonomy" id="1442032"/>
    <lineage>
        <taxon>Bacteria</taxon>
        <taxon>Bacillati</taxon>
        <taxon>Actinomycetota</taxon>
        <taxon>Actinomycetes</taxon>
        <taxon>Kitasatosporales</taxon>
        <taxon>Streptomycetaceae</taxon>
        <taxon>Streptomyces</taxon>
    </lineage>
</organism>
<comment type="cofactor">
    <cofactor evidence="1">
        <name>pantetheine 4'-phosphate</name>
        <dbReference type="ChEBI" id="CHEBI:47942"/>
    </cofactor>
</comment>
<dbReference type="InterPro" id="IPR020459">
    <property type="entry name" value="AMP-binding"/>
</dbReference>
<dbReference type="GO" id="GO:0003824">
    <property type="term" value="F:catalytic activity"/>
    <property type="evidence" value="ECO:0007669"/>
    <property type="project" value="InterPro"/>
</dbReference>
<feature type="domain" description="AMP-dependent synthetase/ligase" evidence="5">
    <location>
        <begin position="195"/>
        <end position="539"/>
    </location>
</feature>
<dbReference type="Gene3D" id="1.10.1200.10">
    <property type="entry name" value="ACP-like"/>
    <property type="match status" value="1"/>
</dbReference>
<dbReference type="PROSITE" id="PS00012">
    <property type="entry name" value="PHOSPHOPANTETHEINE"/>
    <property type="match status" value="1"/>
</dbReference>
<dbReference type="OrthoDB" id="3884812at2"/>
<dbReference type="Gene3D" id="2.30.38.10">
    <property type="entry name" value="Luciferase, Domain 3"/>
    <property type="match status" value="1"/>
</dbReference>
<evidence type="ECO:0000259" key="6">
    <source>
        <dbReference type="Pfam" id="PF00550"/>
    </source>
</evidence>
<dbReference type="AlphaFoldDB" id="A0A3G2J6T4"/>
<dbReference type="PRINTS" id="PR00154">
    <property type="entry name" value="AMPBINDING"/>
</dbReference>
<dbReference type="NCBIfam" id="TIGR01733">
    <property type="entry name" value="AA-adenyl-dom"/>
    <property type="match status" value="1"/>
</dbReference>
<accession>A0A3G2J6T4</accession>
<dbReference type="InterPro" id="IPR010071">
    <property type="entry name" value="AA_adenyl_dom"/>
</dbReference>
<evidence type="ECO:0000256" key="2">
    <source>
        <dbReference type="ARBA" id="ARBA00022450"/>
    </source>
</evidence>
<evidence type="ECO:0000259" key="8">
    <source>
        <dbReference type="Pfam" id="PF13193"/>
    </source>
</evidence>
<dbReference type="GO" id="GO:0031177">
    <property type="term" value="F:phosphopantetheine binding"/>
    <property type="evidence" value="ECO:0007669"/>
    <property type="project" value="TreeGrafter"/>
</dbReference>
<dbReference type="Pfam" id="PF13193">
    <property type="entry name" value="AMP-binding_C"/>
    <property type="match status" value="1"/>
</dbReference>
<dbReference type="InterPro" id="IPR001242">
    <property type="entry name" value="Condensation_dom"/>
</dbReference>
<evidence type="ECO:0000256" key="1">
    <source>
        <dbReference type="ARBA" id="ARBA00001957"/>
    </source>
</evidence>
<dbReference type="FunFam" id="3.40.50.12780:FF:000012">
    <property type="entry name" value="Non-ribosomal peptide synthetase"/>
    <property type="match status" value="1"/>
</dbReference>
<dbReference type="SUPFAM" id="SSF47336">
    <property type="entry name" value="ACP-like"/>
    <property type="match status" value="1"/>
</dbReference>
<dbReference type="InterPro" id="IPR045851">
    <property type="entry name" value="AMP-bd_C_sf"/>
</dbReference>
<dbReference type="Gene3D" id="3.40.50.980">
    <property type="match status" value="2"/>
</dbReference>
<feature type="domain" description="AMP-binding enzyme C-terminal" evidence="8">
    <location>
        <begin position="597"/>
        <end position="669"/>
    </location>
</feature>
<dbReference type="GO" id="GO:0043041">
    <property type="term" value="P:amino acid activation for nonribosomal peptide biosynthetic process"/>
    <property type="evidence" value="ECO:0007669"/>
    <property type="project" value="TreeGrafter"/>
</dbReference>
<keyword evidence="3" id="KW-0597">Phosphoprotein</keyword>
<feature type="region of interest" description="Disordered" evidence="4">
    <location>
        <begin position="755"/>
        <end position="776"/>
    </location>
</feature>
<keyword evidence="2" id="KW-0596">Phosphopantetheine</keyword>
<dbReference type="PANTHER" id="PTHR45527">
    <property type="entry name" value="NONRIBOSOMAL PEPTIDE SYNTHETASE"/>
    <property type="match status" value="1"/>
</dbReference>
<dbReference type="PROSITE" id="PS00455">
    <property type="entry name" value="AMP_BINDING"/>
    <property type="match status" value="1"/>
</dbReference>
<dbReference type="SUPFAM" id="SSF52777">
    <property type="entry name" value="CoA-dependent acyltransferases"/>
    <property type="match status" value="3"/>
</dbReference>
<protein>
    <submittedName>
        <fullName evidence="9">Non-ribosomal peptide synthetase</fullName>
    </submittedName>
</protein>
<evidence type="ECO:0000259" key="7">
    <source>
        <dbReference type="Pfam" id="PF00668"/>
    </source>
</evidence>